<dbReference type="PANTHER" id="PTHR35394">
    <property type="entry name" value="DUF3176 DOMAIN-CONTAINING PROTEIN"/>
    <property type="match status" value="1"/>
</dbReference>
<accession>A0A8J2N9T3</accession>
<name>A0A8J2N9T3_FUSEQ</name>
<feature type="region of interest" description="Disordered" evidence="1">
    <location>
        <begin position="1"/>
        <end position="106"/>
    </location>
</feature>
<feature type="compositionally biased region" description="Polar residues" evidence="1">
    <location>
        <begin position="46"/>
        <end position="55"/>
    </location>
</feature>
<feature type="transmembrane region" description="Helical" evidence="2">
    <location>
        <begin position="122"/>
        <end position="140"/>
    </location>
</feature>
<dbReference type="EMBL" id="CAJSTJ010000099">
    <property type="protein sequence ID" value="CAG7556447.1"/>
    <property type="molecule type" value="Genomic_DNA"/>
</dbReference>
<comment type="caution">
    <text evidence="3">The sequence shown here is derived from an EMBL/GenBank/DDBJ whole genome shotgun (WGS) entry which is preliminary data.</text>
</comment>
<dbReference type="PANTHER" id="PTHR35394:SF5">
    <property type="entry name" value="DUF3176 DOMAIN-CONTAINING PROTEIN"/>
    <property type="match status" value="1"/>
</dbReference>
<evidence type="ECO:0000313" key="3">
    <source>
        <dbReference type="EMBL" id="CAG7556447.1"/>
    </source>
</evidence>
<sequence length="748" mass="82994">MSYFKSQNTAKPSQRQSSTEKPHFSIIPASFDQSDAQQARVKEQQPLETGQNPDPSTGLRVSSRHDHSQDPECNEGPWMTIKKALPASKSPASKSRHHHTDARPAAKNNGKENILELWKWELVMLLLAAGLFIAICLILNRYNGRELPDWNNMGITLNTIISIIATFLRAIVTLIAFEILAQLKWDWISRESFRPMQDVQLFDHASRSIVGGFRLLPVICARQPIALGATAVTALSLGIGSFTQQSIQTYHCIQNAHSPDRLATIDIANKVNESELLRRWDRLMFELRPNIQIAIKDAIISSREPYSHFSCPSGNCTFPTYSDGSESSNRASHASLGLCSRCTDIYDLVNGPTKYGNENVSRISYVLPNRTGISILNASSARSMPLTAVTNGDLTWTRQVSSTDFLNRSRWAVANITFLGMSQDRCKRQPSGNVTCPHSCSADAKSKNTCDLDSRFEGEPVDYAAAACTLYPCVKYYTAKVEDLKLSEKVVWDVPLRQQSPDPISSITGSAYLPEVGWKGIMQPCLVNGTLYTSSNASYPHSAANPTTVLFHADRWEHENIDMSAKGVNITVPAECVAEVSRELAYALTTEFQSLFNVDCDRLMLTKCKTDRGDDDSLLTSLITNNFTSIHYITKAVDSIASRVTSEMRAAGLGAFSNARPQVQGEVWEIRVCVYISWKWLIFPGAVLTLCGVLLFGIIITNRKQTIGWKSSILPLLLKDYPGLTRLGLNNIEQVASSLEVRVEKKVN</sequence>
<dbReference type="AlphaFoldDB" id="A0A8J2N9T3"/>
<dbReference type="InterPro" id="IPR021514">
    <property type="entry name" value="DUF3176"/>
</dbReference>
<evidence type="ECO:0000256" key="1">
    <source>
        <dbReference type="SAM" id="MobiDB-lite"/>
    </source>
</evidence>
<feature type="transmembrane region" description="Helical" evidence="2">
    <location>
        <begin position="680"/>
        <end position="700"/>
    </location>
</feature>
<dbReference type="Proteomes" id="UP000693738">
    <property type="component" value="Unassembled WGS sequence"/>
</dbReference>
<feature type="compositionally biased region" description="Low complexity" evidence="1">
    <location>
        <begin position="82"/>
        <end position="93"/>
    </location>
</feature>
<evidence type="ECO:0000256" key="2">
    <source>
        <dbReference type="SAM" id="Phobius"/>
    </source>
</evidence>
<keyword evidence="2" id="KW-0472">Membrane</keyword>
<gene>
    <name evidence="3" type="ORF">FEQUK3_LOCUS2176</name>
</gene>
<feature type="compositionally biased region" description="Polar residues" evidence="1">
    <location>
        <begin position="1"/>
        <end position="17"/>
    </location>
</feature>
<feature type="transmembrane region" description="Helical" evidence="2">
    <location>
        <begin position="160"/>
        <end position="181"/>
    </location>
</feature>
<keyword evidence="2" id="KW-0812">Transmembrane</keyword>
<evidence type="ECO:0000313" key="4">
    <source>
        <dbReference type="Proteomes" id="UP000693738"/>
    </source>
</evidence>
<proteinExistence type="predicted"/>
<dbReference type="Pfam" id="PF11374">
    <property type="entry name" value="DUF3176"/>
    <property type="match status" value="1"/>
</dbReference>
<organism evidence="3 4">
    <name type="scientific">Fusarium equiseti</name>
    <name type="common">Fusarium scirpi</name>
    <dbReference type="NCBI Taxonomy" id="61235"/>
    <lineage>
        <taxon>Eukaryota</taxon>
        <taxon>Fungi</taxon>
        <taxon>Dikarya</taxon>
        <taxon>Ascomycota</taxon>
        <taxon>Pezizomycotina</taxon>
        <taxon>Sordariomycetes</taxon>
        <taxon>Hypocreomycetidae</taxon>
        <taxon>Hypocreales</taxon>
        <taxon>Nectriaceae</taxon>
        <taxon>Fusarium</taxon>
        <taxon>Fusarium incarnatum-equiseti species complex</taxon>
    </lineage>
</organism>
<keyword evidence="2" id="KW-1133">Transmembrane helix</keyword>
<reference evidence="3" key="1">
    <citation type="submission" date="2021-05" db="EMBL/GenBank/DDBJ databases">
        <authorList>
            <person name="Khan N."/>
        </authorList>
    </citation>
    <scope>NUCLEOTIDE SEQUENCE</scope>
</reference>
<protein>
    <submittedName>
        <fullName evidence="3">Uncharacterized protein</fullName>
    </submittedName>
</protein>